<accession>A0ABS4EPA8</accession>
<evidence type="ECO:0000313" key="1">
    <source>
        <dbReference type="EMBL" id="MBP1859777.1"/>
    </source>
</evidence>
<dbReference type="Proteomes" id="UP000823786">
    <property type="component" value="Unassembled WGS sequence"/>
</dbReference>
<reference evidence="1 2" key="1">
    <citation type="submission" date="2021-03" db="EMBL/GenBank/DDBJ databases">
        <title>Genomic Encyclopedia of Type Strains, Phase IV (KMG-IV): sequencing the most valuable type-strain genomes for metagenomic binning, comparative biology and taxonomic classification.</title>
        <authorList>
            <person name="Goeker M."/>
        </authorList>
    </citation>
    <scope>NUCLEOTIDE SEQUENCE [LARGE SCALE GENOMIC DNA]</scope>
    <source>
        <strain evidence="1 2">DSM 26427</strain>
    </source>
</reference>
<gene>
    <name evidence="1" type="ORF">J2Z75_003294</name>
</gene>
<organism evidence="1 2">
    <name type="scientific">Rhizobium herbae</name>
    <dbReference type="NCBI Taxonomy" id="508661"/>
    <lineage>
        <taxon>Bacteria</taxon>
        <taxon>Pseudomonadati</taxon>
        <taxon>Pseudomonadota</taxon>
        <taxon>Alphaproteobacteria</taxon>
        <taxon>Hyphomicrobiales</taxon>
        <taxon>Rhizobiaceae</taxon>
        <taxon>Rhizobium/Agrobacterium group</taxon>
        <taxon>Rhizobium</taxon>
    </lineage>
</organism>
<evidence type="ECO:0000313" key="2">
    <source>
        <dbReference type="Proteomes" id="UP000823786"/>
    </source>
</evidence>
<comment type="caution">
    <text evidence="1">The sequence shown here is derived from an EMBL/GenBank/DDBJ whole genome shotgun (WGS) entry which is preliminary data.</text>
</comment>
<proteinExistence type="predicted"/>
<dbReference type="RefSeq" id="WP_209853786.1">
    <property type="nucleotide sequence ID" value="NZ_JAGGJV010000005.1"/>
</dbReference>
<sequence>MSRRFGQSRNLTPDSLFGKGLTAWFQEWDASEELRFQFPGWGDYAYPRLRAHWDASPNVQRHFDGDRWAFLTAAKADASASLTVAMKKSDIDAREAMEQSRADVKRGGIGQYARNLFGRD</sequence>
<keyword evidence="2" id="KW-1185">Reference proteome</keyword>
<dbReference type="EMBL" id="JAGGJV010000005">
    <property type="protein sequence ID" value="MBP1859777.1"/>
    <property type="molecule type" value="Genomic_DNA"/>
</dbReference>
<name>A0ABS4EPA8_9HYPH</name>
<protein>
    <submittedName>
        <fullName evidence="1">Uncharacterized protein</fullName>
    </submittedName>
</protein>